<dbReference type="KEGG" id="pprt:ET464_12580"/>
<sequence>MELEQATGSARDWRSNRLASLTGVTATETAKMQLFFNEVASLKGLTAKMQLFQLILTDLSPSAMI</sequence>
<dbReference type="EMBL" id="CP035492">
    <property type="protein sequence ID" value="QAY67108.1"/>
    <property type="molecule type" value="Genomic_DNA"/>
</dbReference>
<dbReference type="RefSeq" id="WP_129441384.1">
    <property type="nucleotide sequence ID" value="NZ_CP035492.1"/>
</dbReference>
<proteinExistence type="predicted"/>
<dbReference type="AlphaFoldDB" id="A0A4P6F9F0"/>
<evidence type="ECO:0000313" key="1">
    <source>
        <dbReference type="EMBL" id="QAY67108.1"/>
    </source>
</evidence>
<organism evidence="1 2">
    <name type="scientific">Paenibacillus protaetiae</name>
    <dbReference type="NCBI Taxonomy" id="2509456"/>
    <lineage>
        <taxon>Bacteria</taxon>
        <taxon>Bacillati</taxon>
        <taxon>Bacillota</taxon>
        <taxon>Bacilli</taxon>
        <taxon>Bacillales</taxon>
        <taxon>Paenibacillaceae</taxon>
        <taxon>Paenibacillus</taxon>
    </lineage>
</organism>
<accession>A0A4P6F9F0</accession>
<name>A0A4P6F9F0_9BACL</name>
<reference evidence="1 2" key="1">
    <citation type="submission" date="2019-01" db="EMBL/GenBank/DDBJ databases">
        <title>Genome sequencing of strain FW100M-2.</title>
        <authorList>
            <person name="Heo J."/>
            <person name="Kim S.-J."/>
            <person name="Kim J.-S."/>
            <person name="Hong S.-B."/>
            <person name="Kwon S.-W."/>
        </authorList>
    </citation>
    <scope>NUCLEOTIDE SEQUENCE [LARGE SCALE GENOMIC DNA]</scope>
    <source>
        <strain evidence="1 2">FW100M-2</strain>
    </source>
</reference>
<protein>
    <submittedName>
        <fullName evidence="1">Uncharacterized protein</fullName>
    </submittedName>
</protein>
<keyword evidence="2" id="KW-1185">Reference proteome</keyword>
<dbReference type="Proteomes" id="UP000293568">
    <property type="component" value="Chromosome"/>
</dbReference>
<gene>
    <name evidence="1" type="ORF">ET464_12580</name>
</gene>
<evidence type="ECO:0000313" key="2">
    <source>
        <dbReference type="Proteomes" id="UP000293568"/>
    </source>
</evidence>